<dbReference type="Proteomes" id="UP000716291">
    <property type="component" value="Unassembled WGS sequence"/>
</dbReference>
<evidence type="ECO:0000256" key="3">
    <source>
        <dbReference type="ARBA" id="ARBA00022980"/>
    </source>
</evidence>
<reference evidence="8" key="1">
    <citation type="journal article" date="2020" name="Microb. Genom.">
        <title>Genetic diversity of clinical and environmental Mucorales isolates obtained from an investigation of mucormycosis cases among solid organ transplant recipients.</title>
        <authorList>
            <person name="Nguyen M.H."/>
            <person name="Kaul D."/>
            <person name="Muto C."/>
            <person name="Cheng S.J."/>
            <person name="Richter R.A."/>
            <person name="Bruno V.M."/>
            <person name="Liu G."/>
            <person name="Beyhan S."/>
            <person name="Sundermann A.J."/>
            <person name="Mounaud S."/>
            <person name="Pasculle A.W."/>
            <person name="Nierman W.C."/>
            <person name="Driscoll E."/>
            <person name="Cumbie R."/>
            <person name="Clancy C.J."/>
            <person name="Dupont C.L."/>
        </authorList>
    </citation>
    <scope>NUCLEOTIDE SEQUENCE</scope>
    <source>
        <strain evidence="8">GL11</strain>
    </source>
</reference>
<dbReference type="AlphaFoldDB" id="A0A9P6XFA7"/>
<dbReference type="InterPro" id="IPR001684">
    <property type="entry name" value="Ribosomal_bL27"/>
</dbReference>
<keyword evidence="7" id="KW-0812">Transmembrane</keyword>
<gene>
    <name evidence="8" type="ORF">G6F64_003076</name>
</gene>
<keyword evidence="4" id="KW-0496">Mitochondrion</keyword>
<keyword evidence="7" id="KW-1133">Transmembrane helix</keyword>
<dbReference type="GO" id="GO:0006412">
    <property type="term" value="P:translation"/>
    <property type="evidence" value="ECO:0007669"/>
    <property type="project" value="InterPro"/>
</dbReference>
<keyword evidence="7" id="KW-0472">Membrane</keyword>
<comment type="subcellular location">
    <subcellularLocation>
        <location evidence="1">Mitochondrion</location>
    </subcellularLocation>
</comment>
<evidence type="ECO:0000313" key="8">
    <source>
        <dbReference type="EMBL" id="KAG1312373.1"/>
    </source>
</evidence>
<evidence type="ECO:0000256" key="1">
    <source>
        <dbReference type="ARBA" id="ARBA00004173"/>
    </source>
</evidence>
<evidence type="ECO:0000256" key="5">
    <source>
        <dbReference type="ARBA" id="ARBA00023274"/>
    </source>
</evidence>
<dbReference type="HAMAP" id="MF_00539">
    <property type="entry name" value="Ribosomal_bL27"/>
    <property type="match status" value="1"/>
</dbReference>
<dbReference type="InterPro" id="IPR018261">
    <property type="entry name" value="Ribosomal_bL27_CS"/>
</dbReference>
<feature type="transmembrane region" description="Helical" evidence="7">
    <location>
        <begin position="236"/>
        <end position="257"/>
    </location>
</feature>
<dbReference type="PROSITE" id="PS00831">
    <property type="entry name" value="RIBOSOMAL_L27"/>
    <property type="match status" value="1"/>
</dbReference>
<dbReference type="EMBL" id="JAANQT010000289">
    <property type="protein sequence ID" value="KAG1312373.1"/>
    <property type="molecule type" value="Genomic_DNA"/>
</dbReference>
<keyword evidence="3" id="KW-0689">Ribosomal protein</keyword>
<protein>
    <recommendedName>
        <fullName evidence="6">Large ribosomal subunit protein bL27m</fullName>
    </recommendedName>
</protein>
<evidence type="ECO:0000256" key="2">
    <source>
        <dbReference type="ARBA" id="ARBA00010797"/>
    </source>
</evidence>
<feature type="transmembrane region" description="Helical" evidence="7">
    <location>
        <begin position="148"/>
        <end position="167"/>
    </location>
</feature>
<dbReference type="PANTHER" id="PTHR15893:SF0">
    <property type="entry name" value="LARGE RIBOSOMAL SUBUNIT PROTEIN BL27M"/>
    <property type="match status" value="1"/>
</dbReference>
<dbReference type="GO" id="GO:0005762">
    <property type="term" value="C:mitochondrial large ribosomal subunit"/>
    <property type="evidence" value="ECO:0007669"/>
    <property type="project" value="TreeGrafter"/>
</dbReference>
<dbReference type="SUPFAM" id="SSF110324">
    <property type="entry name" value="Ribosomal L27 protein-like"/>
    <property type="match status" value="1"/>
</dbReference>
<evidence type="ECO:0000256" key="4">
    <source>
        <dbReference type="ARBA" id="ARBA00023128"/>
    </source>
</evidence>
<feature type="transmembrane region" description="Helical" evidence="7">
    <location>
        <begin position="263"/>
        <end position="281"/>
    </location>
</feature>
<proteinExistence type="inferred from homology"/>
<name>A0A9P6XFA7_RHIOR</name>
<sequence>MGFGKFLIRGSRVMDGHYTPFAYPWRLVHPIELGQHTAWSAYLVHQIGQWGILAKIQFSKKEKLVRWSDNYQWWNWQMVYLNSFMFLFKLIHGHIFYDGLAATVPEGLAQGSVVAILSHRSKSWTLLLETWVFIHGTLTAIIQPGIGWQIFSYGFLAMFLLNQIYQIQISQNKIFMTMLYIVFTFSMYLGFKKDKAYYRATFIPVSEYICVYFVLVIGNITAQLVQHVQSIFFKRFIAFSAYLFISITLAVGLALIYFHNSQIFSVFLIETLALYIIMSLLNRAFTQLNTTTATACQWTTCNRPTITSILKNNITQVRWATKKSGGSSRNGRDSAGRRLGVKMFGGQQVIPGNIIVRQRGTKFHAGENVGMGKDHTLYALEPGYVRFYKDLQHPKRRLVGIVFDREATLPIPADQPKPRRFDLIDLSTL</sequence>
<evidence type="ECO:0000256" key="6">
    <source>
        <dbReference type="ARBA" id="ARBA00035267"/>
    </source>
</evidence>
<dbReference type="NCBIfam" id="TIGR00062">
    <property type="entry name" value="L27"/>
    <property type="match status" value="1"/>
</dbReference>
<comment type="caution">
    <text evidence="8">The sequence shown here is derived from an EMBL/GenBank/DDBJ whole genome shotgun (WGS) entry which is preliminary data.</text>
</comment>
<feature type="transmembrane region" description="Helical" evidence="7">
    <location>
        <begin position="174"/>
        <end position="191"/>
    </location>
</feature>
<evidence type="ECO:0000313" key="9">
    <source>
        <dbReference type="Proteomes" id="UP000716291"/>
    </source>
</evidence>
<dbReference type="Gene3D" id="2.40.50.100">
    <property type="match status" value="1"/>
</dbReference>
<feature type="transmembrane region" description="Helical" evidence="7">
    <location>
        <begin position="203"/>
        <end position="224"/>
    </location>
</feature>
<accession>A0A9P6XFA7</accession>
<dbReference type="GO" id="GO:0003735">
    <property type="term" value="F:structural constituent of ribosome"/>
    <property type="evidence" value="ECO:0007669"/>
    <property type="project" value="InterPro"/>
</dbReference>
<dbReference type="Pfam" id="PF01016">
    <property type="entry name" value="Ribosomal_L27"/>
    <property type="match status" value="1"/>
</dbReference>
<organism evidence="8 9">
    <name type="scientific">Rhizopus oryzae</name>
    <name type="common">Mucormycosis agent</name>
    <name type="synonym">Rhizopus arrhizus var. delemar</name>
    <dbReference type="NCBI Taxonomy" id="64495"/>
    <lineage>
        <taxon>Eukaryota</taxon>
        <taxon>Fungi</taxon>
        <taxon>Fungi incertae sedis</taxon>
        <taxon>Mucoromycota</taxon>
        <taxon>Mucoromycotina</taxon>
        <taxon>Mucoromycetes</taxon>
        <taxon>Mucorales</taxon>
        <taxon>Mucorineae</taxon>
        <taxon>Rhizopodaceae</taxon>
        <taxon>Rhizopus</taxon>
    </lineage>
</organism>
<keyword evidence="5" id="KW-0687">Ribonucleoprotein</keyword>
<dbReference type="FunFam" id="2.40.50.100:FF:000042">
    <property type="entry name" value="50S ribosomal protein L27"/>
    <property type="match status" value="1"/>
</dbReference>
<keyword evidence="9" id="KW-1185">Reference proteome</keyword>
<evidence type="ECO:0000256" key="7">
    <source>
        <dbReference type="SAM" id="Phobius"/>
    </source>
</evidence>
<dbReference type="PRINTS" id="PR00063">
    <property type="entry name" value="RIBOSOMALL27"/>
</dbReference>
<dbReference type="PANTHER" id="PTHR15893">
    <property type="entry name" value="RIBOSOMAL PROTEIN L27"/>
    <property type="match status" value="1"/>
</dbReference>
<comment type="similarity">
    <text evidence="2">Belongs to the bacterial ribosomal protein bL27 family.</text>
</comment>